<dbReference type="InterPro" id="IPR029481">
    <property type="entry name" value="ABC_trans_N"/>
</dbReference>
<dbReference type="PANTHER" id="PTHR48040:SF55">
    <property type="entry name" value="OS02G0318500 PROTEIN"/>
    <property type="match status" value="1"/>
</dbReference>
<dbReference type="OMA" id="AEPENFH"/>
<dbReference type="EMBL" id="CM000127">
    <property type="protein sequence ID" value="EEC73023.1"/>
    <property type="molecule type" value="Genomic_DNA"/>
</dbReference>
<gene>
    <name evidence="3" type="ORF">OsI_06955</name>
</gene>
<dbReference type="HOGENOM" id="CLU_118782_0_0_1"/>
<dbReference type="STRING" id="39946.B8AGA3"/>
<name>B8AGA3_ORYSI</name>
<feature type="region of interest" description="Disordered" evidence="1">
    <location>
        <begin position="1"/>
        <end position="21"/>
    </location>
</feature>
<feature type="domain" description="Pleiotropic ABC efflux transporter N-terminal" evidence="2">
    <location>
        <begin position="120"/>
        <end position="168"/>
    </location>
</feature>
<accession>B8AGA3</accession>
<dbReference type="Gramene" id="BGIOSGA006588-TA">
    <property type="protein sequence ID" value="BGIOSGA006588-PA"/>
    <property type="gene ID" value="BGIOSGA006588"/>
</dbReference>
<evidence type="ECO:0000313" key="4">
    <source>
        <dbReference type="Proteomes" id="UP000007015"/>
    </source>
</evidence>
<evidence type="ECO:0000259" key="2">
    <source>
        <dbReference type="Pfam" id="PF14510"/>
    </source>
</evidence>
<keyword evidence="4" id="KW-1185">Reference proteome</keyword>
<dbReference type="Proteomes" id="UP000007015">
    <property type="component" value="Chromosome 2"/>
</dbReference>
<dbReference type="AlphaFoldDB" id="B8AGA3"/>
<proteinExistence type="predicted"/>
<protein>
    <recommendedName>
        <fullName evidence="2">Pleiotropic ABC efflux transporter N-terminal domain-containing protein</fullName>
    </recommendedName>
</protein>
<dbReference type="PANTHER" id="PTHR48040">
    <property type="entry name" value="PLEIOTROPIC DRUG RESISTANCE PROTEIN 1-LIKE ISOFORM X1"/>
    <property type="match status" value="1"/>
</dbReference>
<evidence type="ECO:0000256" key="1">
    <source>
        <dbReference type="SAM" id="MobiDB-lite"/>
    </source>
</evidence>
<organism evidence="3 4">
    <name type="scientific">Oryza sativa subsp. indica</name>
    <name type="common">Rice</name>
    <dbReference type="NCBI Taxonomy" id="39946"/>
    <lineage>
        <taxon>Eukaryota</taxon>
        <taxon>Viridiplantae</taxon>
        <taxon>Streptophyta</taxon>
        <taxon>Embryophyta</taxon>
        <taxon>Tracheophyta</taxon>
        <taxon>Spermatophyta</taxon>
        <taxon>Magnoliopsida</taxon>
        <taxon>Liliopsida</taxon>
        <taxon>Poales</taxon>
        <taxon>Poaceae</taxon>
        <taxon>BOP clade</taxon>
        <taxon>Oryzoideae</taxon>
        <taxon>Oryzeae</taxon>
        <taxon>Oryzinae</taxon>
        <taxon>Oryza</taxon>
        <taxon>Oryza sativa</taxon>
    </lineage>
</organism>
<sequence>MSHRHHAALVASASGRSPSWGSAISQSFRQVEAEDPFRRAQSMRGHDEEEEDLRWAALEKLPTYDRMRRGVVRSALLRDGDDDHKDDDDAGTGKAVELVDIGRLATGDAARALVERLLQDDSERFLRRLRDRIDMVGIELPKIEIRYEELSVQADAFVASRALPTLSNSAINFLQARTTLDQSQLSPKITSIYIDRKYYIYLL</sequence>
<reference evidence="3 4" key="1">
    <citation type="journal article" date="2005" name="PLoS Biol.">
        <title>The genomes of Oryza sativa: a history of duplications.</title>
        <authorList>
            <person name="Yu J."/>
            <person name="Wang J."/>
            <person name="Lin W."/>
            <person name="Li S."/>
            <person name="Li H."/>
            <person name="Zhou J."/>
            <person name="Ni P."/>
            <person name="Dong W."/>
            <person name="Hu S."/>
            <person name="Zeng C."/>
            <person name="Zhang J."/>
            <person name="Zhang Y."/>
            <person name="Li R."/>
            <person name="Xu Z."/>
            <person name="Li S."/>
            <person name="Li X."/>
            <person name="Zheng H."/>
            <person name="Cong L."/>
            <person name="Lin L."/>
            <person name="Yin J."/>
            <person name="Geng J."/>
            <person name="Li G."/>
            <person name="Shi J."/>
            <person name="Liu J."/>
            <person name="Lv H."/>
            <person name="Li J."/>
            <person name="Wang J."/>
            <person name="Deng Y."/>
            <person name="Ran L."/>
            <person name="Shi X."/>
            <person name="Wang X."/>
            <person name="Wu Q."/>
            <person name="Li C."/>
            <person name="Ren X."/>
            <person name="Wang J."/>
            <person name="Wang X."/>
            <person name="Li D."/>
            <person name="Liu D."/>
            <person name="Zhang X."/>
            <person name="Ji Z."/>
            <person name="Zhao W."/>
            <person name="Sun Y."/>
            <person name="Zhang Z."/>
            <person name="Bao J."/>
            <person name="Han Y."/>
            <person name="Dong L."/>
            <person name="Ji J."/>
            <person name="Chen P."/>
            <person name="Wu S."/>
            <person name="Liu J."/>
            <person name="Xiao Y."/>
            <person name="Bu D."/>
            <person name="Tan J."/>
            <person name="Yang L."/>
            <person name="Ye C."/>
            <person name="Zhang J."/>
            <person name="Xu J."/>
            <person name="Zhou Y."/>
            <person name="Yu Y."/>
            <person name="Zhang B."/>
            <person name="Zhuang S."/>
            <person name="Wei H."/>
            <person name="Liu B."/>
            <person name="Lei M."/>
            <person name="Yu H."/>
            <person name="Li Y."/>
            <person name="Xu H."/>
            <person name="Wei S."/>
            <person name="He X."/>
            <person name="Fang L."/>
            <person name="Zhang Z."/>
            <person name="Zhang Y."/>
            <person name="Huang X."/>
            <person name="Su Z."/>
            <person name="Tong W."/>
            <person name="Li J."/>
            <person name="Tong Z."/>
            <person name="Li S."/>
            <person name="Ye J."/>
            <person name="Wang L."/>
            <person name="Fang L."/>
            <person name="Lei T."/>
            <person name="Chen C."/>
            <person name="Chen H."/>
            <person name="Xu Z."/>
            <person name="Li H."/>
            <person name="Huang H."/>
            <person name="Zhang F."/>
            <person name="Xu H."/>
            <person name="Li N."/>
            <person name="Zhao C."/>
            <person name="Li S."/>
            <person name="Dong L."/>
            <person name="Huang Y."/>
            <person name="Li L."/>
            <person name="Xi Y."/>
            <person name="Qi Q."/>
            <person name="Li W."/>
            <person name="Zhang B."/>
            <person name="Hu W."/>
            <person name="Zhang Y."/>
            <person name="Tian X."/>
            <person name="Jiao Y."/>
            <person name="Liang X."/>
            <person name="Jin J."/>
            <person name="Gao L."/>
            <person name="Zheng W."/>
            <person name="Hao B."/>
            <person name="Liu S."/>
            <person name="Wang W."/>
            <person name="Yuan L."/>
            <person name="Cao M."/>
            <person name="McDermott J."/>
            <person name="Samudrala R."/>
            <person name="Wang J."/>
            <person name="Wong G.K."/>
            <person name="Yang H."/>
        </authorList>
    </citation>
    <scope>NUCLEOTIDE SEQUENCE [LARGE SCALE GENOMIC DNA]</scope>
    <source>
        <strain evidence="4">cv. 93-11</strain>
    </source>
</reference>
<dbReference type="Pfam" id="PF14510">
    <property type="entry name" value="ABC_trans_N"/>
    <property type="match status" value="1"/>
</dbReference>
<evidence type="ECO:0000313" key="3">
    <source>
        <dbReference type="EMBL" id="EEC73023.1"/>
    </source>
</evidence>